<dbReference type="RefSeq" id="WP_144340493.1">
    <property type="nucleotide sequence ID" value="NZ_FQUG01000003.1"/>
</dbReference>
<accession>A0A1M4UI38</accession>
<dbReference type="AlphaFoldDB" id="A0A1M4UI38"/>
<name>A0A1M4UI38_9FIRM</name>
<protein>
    <submittedName>
        <fullName evidence="1">Uncharacterized protein</fullName>
    </submittedName>
</protein>
<dbReference type="EMBL" id="FQUG01000003">
    <property type="protein sequence ID" value="SHE56421.1"/>
    <property type="molecule type" value="Genomic_DNA"/>
</dbReference>
<keyword evidence="2" id="KW-1185">Reference proteome</keyword>
<dbReference type="Proteomes" id="UP000184404">
    <property type="component" value="Unassembled WGS sequence"/>
</dbReference>
<dbReference type="STRING" id="1123243.SAMN02745190_00670"/>
<gene>
    <name evidence="1" type="ORF">SAMN02745190_00670</name>
</gene>
<proteinExistence type="predicted"/>
<organism evidence="1 2">
    <name type="scientific">Schwartzia succinivorans DSM 10502</name>
    <dbReference type="NCBI Taxonomy" id="1123243"/>
    <lineage>
        <taxon>Bacteria</taxon>
        <taxon>Bacillati</taxon>
        <taxon>Bacillota</taxon>
        <taxon>Negativicutes</taxon>
        <taxon>Selenomonadales</taxon>
        <taxon>Selenomonadaceae</taxon>
        <taxon>Schwartzia</taxon>
    </lineage>
</organism>
<reference evidence="1 2" key="1">
    <citation type="submission" date="2016-11" db="EMBL/GenBank/DDBJ databases">
        <authorList>
            <person name="Jaros S."/>
            <person name="Januszkiewicz K."/>
            <person name="Wedrychowicz H."/>
        </authorList>
    </citation>
    <scope>NUCLEOTIDE SEQUENCE [LARGE SCALE GENOMIC DNA]</scope>
    <source>
        <strain evidence="1 2">DSM 10502</strain>
    </source>
</reference>
<evidence type="ECO:0000313" key="2">
    <source>
        <dbReference type="Proteomes" id="UP000184404"/>
    </source>
</evidence>
<evidence type="ECO:0000313" key="1">
    <source>
        <dbReference type="EMBL" id="SHE56421.1"/>
    </source>
</evidence>
<sequence>MSTYNCNCLSYEELRGRIYESDGAILMSLETEKSAESVTLILNPIQTKILAEGLNNVAFQAAVNMKNENRLYGGLVIDFPVEVVNAKQKLEKYEAAEQIKEKPVA</sequence>